<comment type="caution">
    <text evidence="5">The sequence shown here is derived from an EMBL/GenBank/DDBJ whole genome shotgun (WGS) entry which is preliminary data.</text>
</comment>
<keyword evidence="6" id="KW-1185">Reference proteome</keyword>
<feature type="domain" description="Capsule synthesis protein CapA" evidence="4">
    <location>
        <begin position="114"/>
        <end position="363"/>
    </location>
</feature>
<name>A0ABT1ZA75_9ACTN</name>
<feature type="compositionally biased region" description="Basic and acidic residues" evidence="2">
    <location>
        <begin position="1"/>
        <end position="21"/>
    </location>
</feature>
<dbReference type="InterPro" id="IPR052169">
    <property type="entry name" value="CW_Biosynth-Accessory"/>
</dbReference>
<dbReference type="SUPFAM" id="SSF56300">
    <property type="entry name" value="Metallo-dependent phosphatases"/>
    <property type="match status" value="1"/>
</dbReference>
<dbReference type="PANTHER" id="PTHR33393">
    <property type="entry name" value="POLYGLUTAMINE SYNTHESIS ACCESSORY PROTEIN RV0574C-RELATED"/>
    <property type="match status" value="1"/>
</dbReference>
<organism evidence="5 6">
    <name type="scientific">Tractidigestivibacter montrealensis</name>
    <dbReference type="NCBI Taxonomy" id="2972466"/>
    <lineage>
        <taxon>Bacteria</taxon>
        <taxon>Bacillati</taxon>
        <taxon>Actinomycetota</taxon>
        <taxon>Coriobacteriia</taxon>
        <taxon>Coriobacteriales</taxon>
        <taxon>Atopobiaceae</taxon>
        <taxon>Tractidigestivibacter</taxon>
    </lineage>
</organism>
<accession>A0ABT1ZA75</accession>
<protein>
    <submittedName>
        <fullName evidence="5">CapA family protein</fullName>
    </submittedName>
</protein>
<keyword evidence="3" id="KW-0472">Membrane</keyword>
<evidence type="ECO:0000313" key="5">
    <source>
        <dbReference type="EMBL" id="MCR9037120.1"/>
    </source>
</evidence>
<feature type="transmembrane region" description="Helical" evidence="3">
    <location>
        <begin position="55"/>
        <end position="77"/>
    </location>
</feature>
<dbReference type="InterPro" id="IPR019079">
    <property type="entry name" value="Capsule_synth_CapA"/>
</dbReference>
<dbReference type="RefSeq" id="WP_258499543.1">
    <property type="nucleotide sequence ID" value="NZ_JANSKA010000006.1"/>
</dbReference>
<dbReference type="Proteomes" id="UP001204320">
    <property type="component" value="Unassembled WGS sequence"/>
</dbReference>
<dbReference type="PANTHER" id="PTHR33393:SF12">
    <property type="entry name" value="CAPSULE BIOSYNTHESIS PROTEIN CAPA"/>
    <property type="match status" value="1"/>
</dbReference>
<dbReference type="Pfam" id="PF09587">
    <property type="entry name" value="PGA_cap"/>
    <property type="match status" value="1"/>
</dbReference>
<evidence type="ECO:0000259" key="4">
    <source>
        <dbReference type="SMART" id="SM00854"/>
    </source>
</evidence>
<evidence type="ECO:0000256" key="2">
    <source>
        <dbReference type="SAM" id="MobiDB-lite"/>
    </source>
</evidence>
<keyword evidence="3" id="KW-1133">Transmembrane helix</keyword>
<dbReference type="CDD" id="cd07381">
    <property type="entry name" value="MPP_CapA"/>
    <property type="match status" value="1"/>
</dbReference>
<dbReference type="Gene3D" id="3.60.21.10">
    <property type="match status" value="1"/>
</dbReference>
<feature type="region of interest" description="Disordered" evidence="2">
    <location>
        <begin position="1"/>
        <end position="30"/>
    </location>
</feature>
<evidence type="ECO:0000256" key="3">
    <source>
        <dbReference type="SAM" id="Phobius"/>
    </source>
</evidence>
<sequence length="454" mass="48899">MSEKPAHDEGRDAPDDAEKTAPRAVAPLPVYQRTPQRTSYDYVDRSAGAAHAHNGLRLALSVLAGIVIALGFAYGAWTVQTPVWAHGDSGAEEPQTQQATVDDDKGAAAPTTIDICMVGDVLLHPSVYSSGRTADGSYDFSHLFANVSNEVAACDLAILDQETILGGTEMGLSGYPAFNGPQEVGDAEASAGFDVVLRASNHTMDRGYDGIHSELEFWRTAHPEVAVVGCTDPLADEPVPNDKIFVYEKDGFRVAVLNYTYGLNGYADPKGAVALLDEDRVREDCKRAREEADMVVVCPHWGSENVTGPDGEQQRWADLFLECGVDVVLGNHPRVMGPVETMTGADGHTMVCYWSVGNFVSGMDAPQNMVGGMARVRLERDAEGTCRVVSYGMKPLVTHIDPADETTYFLADYTDELAATSKLPSVTPAWAQDLCADILGGAYDREKSELFVTL</sequence>
<comment type="similarity">
    <text evidence="1">Belongs to the CapA family.</text>
</comment>
<reference evidence="5 6" key="1">
    <citation type="submission" date="2022-08" db="EMBL/GenBank/DDBJ databases">
        <title>Tractidigestivibacter montrealensis type strain KD21.</title>
        <authorList>
            <person name="Diop K."/>
            <person name="Richard C."/>
            <person name="Routy B."/>
        </authorList>
    </citation>
    <scope>NUCLEOTIDE SEQUENCE [LARGE SCALE GENOMIC DNA]</scope>
    <source>
        <strain evidence="5 6">KD21</strain>
    </source>
</reference>
<evidence type="ECO:0000313" key="6">
    <source>
        <dbReference type="Proteomes" id="UP001204320"/>
    </source>
</evidence>
<proteinExistence type="inferred from homology"/>
<keyword evidence="3" id="KW-0812">Transmembrane</keyword>
<dbReference type="EMBL" id="JANSKA010000006">
    <property type="protein sequence ID" value="MCR9037120.1"/>
    <property type="molecule type" value="Genomic_DNA"/>
</dbReference>
<dbReference type="SMART" id="SM00854">
    <property type="entry name" value="PGA_cap"/>
    <property type="match status" value="1"/>
</dbReference>
<evidence type="ECO:0000256" key="1">
    <source>
        <dbReference type="ARBA" id="ARBA00005662"/>
    </source>
</evidence>
<dbReference type="InterPro" id="IPR029052">
    <property type="entry name" value="Metallo-depent_PP-like"/>
</dbReference>
<gene>
    <name evidence="5" type="ORF">NVS32_09195</name>
</gene>